<dbReference type="SUPFAM" id="SSF52821">
    <property type="entry name" value="Rhodanese/Cell cycle control phosphatase"/>
    <property type="match status" value="1"/>
</dbReference>
<proteinExistence type="predicted"/>
<dbReference type="AlphaFoldDB" id="A0A1J5PD74"/>
<reference evidence="3" key="1">
    <citation type="submission" date="2016-10" db="EMBL/GenBank/DDBJ databases">
        <title>Sequence of Gallionella enrichment culture.</title>
        <authorList>
            <person name="Poehlein A."/>
            <person name="Muehling M."/>
            <person name="Daniel R."/>
        </authorList>
    </citation>
    <scope>NUCLEOTIDE SEQUENCE</scope>
</reference>
<name>A0A1J5PD74_9ZZZZ</name>
<evidence type="ECO:0000313" key="3">
    <source>
        <dbReference type="EMBL" id="OIQ69178.1"/>
    </source>
</evidence>
<protein>
    <submittedName>
        <fullName evidence="3">Putative adenylyltransferase/sulfurtransferase MoeZ</fullName>
    </submittedName>
</protein>
<keyword evidence="3" id="KW-0808">Transferase</keyword>
<accession>A0A1J5PD74</accession>
<dbReference type="PANTHER" id="PTHR43031:SF18">
    <property type="entry name" value="RHODANESE-RELATED SULFURTRANSFERASES"/>
    <property type="match status" value="1"/>
</dbReference>
<organism evidence="3">
    <name type="scientific">mine drainage metagenome</name>
    <dbReference type="NCBI Taxonomy" id="410659"/>
    <lineage>
        <taxon>unclassified sequences</taxon>
        <taxon>metagenomes</taxon>
        <taxon>ecological metagenomes</taxon>
    </lineage>
</organism>
<dbReference type="EMBL" id="MLJW01004871">
    <property type="protein sequence ID" value="OIQ69178.1"/>
    <property type="molecule type" value="Genomic_DNA"/>
</dbReference>
<dbReference type="PROSITE" id="PS50206">
    <property type="entry name" value="RHODANESE_3"/>
    <property type="match status" value="1"/>
</dbReference>
<dbReference type="InterPro" id="IPR001763">
    <property type="entry name" value="Rhodanese-like_dom"/>
</dbReference>
<dbReference type="CDD" id="cd00158">
    <property type="entry name" value="RHOD"/>
    <property type="match status" value="1"/>
</dbReference>
<feature type="transmembrane region" description="Helical" evidence="1">
    <location>
        <begin position="20"/>
        <end position="44"/>
    </location>
</feature>
<dbReference type="PANTHER" id="PTHR43031">
    <property type="entry name" value="FAD-DEPENDENT OXIDOREDUCTASE"/>
    <property type="match status" value="1"/>
</dbReference>
<gene>
    <name evidence="3" type="primary">moeZ_32</name>
    <name evidence="3" type="ORF">GALL_492230</name>
</gene>
<keyword evidence="1" id="KW-1133">Transmembrane helix</keyword>
<dbReference type="InterPro" id="IPR036873">
    <property type="entry name" value="Rhodanese-like_dom_sf"/>
</dbReference>
<sequence length="156" mass="16412">MACLRILKCRGLFLSIQKDVYVKFILDNWILMAVALSSGGMLLWPVINGAGPGALTADGAVQLMNREKAVVVDVCEPGEFAAGHVSGAKNIPFAQLEGKLATMVKNKGVPLILVCKSGARSSRAVAIAKKLGFEKAQSLSGGMSAWRTANLPVETA</sequence>
<dbReference type="InterPro" id="IPR050229">
    <property type="entry name" value="GlpE_sulfurtransferase"/>
</dbReference>
<keyword evidence="3" id="KW-0548">Nucleotidyltransferase</keyword>
<keyword evidence="1" id="KW-0472">Membrane</keyword>
<dbReference type="Gene3D" id="3.40.250.10">
    <property type="entry name" value="Rhodanese-like domain"/>
    <property type="match status" value="1"/>
</dbReference>
<keyword evidence="1" id="KW-0812">Transmembrane</keyword>
<evidence type="ECO:0000256" key="1">
    <source>
        <dbReference type="SAM" id="Phobius"/>
    </source>
</evidence>
<comment type="caution">
    <text evidence="3">The sequence shown here is derived from an EMBL/GenBank/DDBJ whole genome shotgun (WGS) entry which is preliminary data.</text>
</comment>
<dbReference type="Pfam" id="PF00581">
    <property type="entry name" value="Rhodanese"/>
    <property type="match status" value="1"/>
</dbReference>
<dbReference type="GO" id="GO:0016779">
    <property type="term" value="F:nucleotidyltransferase activity"/>
    <property type="evidence" value="ECO:0007669"/>
    <property type="project" value="UniProtKB-KW"/>
</dbReference>
<evidence type="ECO:0000259" key="2">
    <source>
        <dbReference type="PROSITE" id="PS50206"/>
    </source>
</evidence>
<feature type="domain" description="Rhodanese" evidence="2">
    <location>
        <begin position="65"/>
        <end position="155"/>
    </location>
</feature>
<dbReference type="SMART" id="SM00450">
    <property type="entry name" value="RHOD"/>
    <property type="match status" value="1"/>
</dbReference>